<comment type="caution">
    <text evidence="1">The sequence shown here is derived from an EMBL/GenBank/DDBJ whole genome shotgun (WGS) entry which is preliminary data.</text>
</comment>
<sequence>MTERKWRLVVHGGAGSMRPGLLDPAQEKCAREGLDRALAVGSAVLDGGGSSIDAVEAAVRVLEEDPCFNAGRGSVLTADGCIELDAAIMDGRDRRAGAVAGLRTTRAPISLARLLLKEGPHVFLSGKGADRFAQEHGLEQVANSWFEIPERRRQLDELLASDGFDDEVKYGTVGAVGVDLDGHVAVATSTGGLTAKRWGRVGDSPLIGAGTYADDRSAAVSATGSGEYFIRSVAAHQLSERVRIGGQSLQSALDATLADIRSLGGKGGLIAVGPNGEAAWGFTTPAMYRGMADASGRTVRIYAEYADR</sequence>
<dbReference type="Gene3D" id="3.60.20.30">
    <property type="entry name" value="(Glycosyl)asparaginase"/>
    <property type="match status" value="1"/>
</dbReference>
<dbReference type="PANTHER" id="PTHR10188">
    <property type="entry name" value="L-ASPARAGINASE"/>
    <property type="match status" value="1"/>
</dbReference>
<protein>
    <submittedName>
        <fullName evidence="1">Isoaspartyl peptidase/L-asparaginase</fullName>
    </submittedName>
</protein>
<dbReference type="InterPro" id="IPR029055">
    <property type="entry name" value="Ntn_hydrolases_N"/>
</dbReference>
<reference evidence="2" key="1">
    <citation type="journal article" date="2019" name="Int. J. Syst. Evol. Microbiol.">
        <title>The Global Catalogue of Microorganisms (GCM) 10K type strain sequencing project: providing services to taxonomists for standard genome sequencing and annotation.</title>
        <authorList>
            <consortium name="The Broad Institute Genomics Platform"/>
            <consortium name="The Broad Institute Genome Sequencing Center for Infectious Disease"/>
            <person name="Wu L."/>
            <person name="Ma J."/>
        </authorList>
    </citation>
    <scope>NUCLEOTIDE SEQUENCE [LARGE SCALE GENOMIC DNA]</scope>
    <source>
        <strain evidence="2">JCM 17543</strain>
    </source>
</reference>
<dbReference type="EMBL" id="BAABBM010000001">
    <property type="protein sequence ID" value="GAA3900196.1"/>
    <property type="molecule type" value="Genomic_DNA"/>
</dbReference>
<proteinExistence type="predicted"/>
<dbReference type="CDD" id="cd04701">
    <property type="entry name" value="Asparaginase_2"/>
    <property type="match status" value="1"/>
</dbReference>
<dbReference type="InterPro" id="IPR000246">
    <property type="entry name" value="Peptidase_T2"/>
</dbReference>
<dbReference type="Proteomes" id="UP001500827">
    <property type="component" value="Unassembled WGS sequence"/>
</dbReference>
<dbReference type="PANTHER" id="PTHR10188:SF6">
    <property type="entry name" value="N(4)-(BETA-N-ACETYLGLUCOSAMINYL)-L-ASPARAGINASE"/>
    <property type="match status" value="1"/>
</dbReference>
<name>A0ABP7LE72_9SPHN</name>
<organism evidence="1 2">
    <name type="scientific">Sphingomonas limnosediminicola</name>
    <dbReference type="NCBI Taxonomy" id="940133"/>
    <lineage>
        <taxon>Bacteria</taxon>
        <taxon>Pseudomonadati</taxon>
        <taxon>Pseudomonadota</taxon>
        <taxon>Alphaproteobacteria</taxon>
        <taxon>Sphingomonadales</taxon>
        <taxon>Sphingomonadaceae</taxon>
        <taxon>Sphingomonas</taxon>
    </lineage>
</organism>
<evidence type="ECO:0000313" key="1">
    <source>
        <dbReference type="EMBL" id="GAA3900196.1"/>
    </source>
</evidence>
<gene>
    <name evidence="1" type="ORF">GCM10022276_18790</name>
</gene>
<keyword evidence="2" id="KW-1185">Reference proteome</keyword>
<accession>A0ABP7LE72</accession>
<dbReference type="SUPFAM" id="SSF56235">
    <property type="entry name" value="N-terminal nucleophile aminohydrolases (Ntn hydrolases)"/>
    <property type="match status" value="1"/>
</dbReference>
<dbReference type="RefSeq" id="WP_344699430.1">
    <property type="nucleotide sequence ID" value="NZ_BAABBM010000001.1"/>
</dbReference>
<evidence type="ECO:0000313" key="2">
    <source>
        <dbReference type="Proteomes" id="UP001500827"/>
    </source>
</evidence>
<dbReference type="Pfam" id="PF01112">
    <property type="entry name" value="Asparaginase_2"/>
    <property type="match status" value="1"/>
</dbReference>